<feature type="transmembrane region" description="Helical" evidence="5">
    <location>
        <begin position="110"/>
        <end position="127"/>
    </location>
</feature>
<dbReference type="Proteomes" id="UP000281985">
    <property type="component" value="Unassembled WGS sequence"/>
</dbReference>
<proteinExistence type="predicted"/>
<evidence type="ECO:0000313" key="7">
    <source>
        <dbReference type="EMBL" id="RMB63834.1"/>
    </source>
</evidence>
<dbReference type="GO" id="GO:0016874">
    <property type="term" value="F:ligase activity"/>
    <property type="evidence" value="ECO:0007669"/>
    <property type="project" value="UniProtKB-KW"/>
</dbReference>
<evidence type="ECO:0000256" key="4">
    <source>
        <dbReference type="ARBA" id="ARBA00023136"/>
    </source>
</evidence>
<dbReference type="GO" id="GO:0016020">
    <property type="term" value="C:membrane"/>
    <property type="evidence" value="ECO:0007669"/>
    <property type="project" value="UniProtKB-SubCell"/>
</dbReference>
<evidence type="ECO:0000256" key="1">
    <source>
        <dbReference type="ARBA" id="ARBA00004141"/>
    </source>
</evidence>
<comment type="subcellular location">
    <subcellularLocation>
        <location evidence="1">Membrane</location>
        <topology evidence="1">Multi-pass membrane protein</topology>
    </subcellularLocation>
</comment>
<feature type="transmembrane region" description="Helical" evidence="5">
    <location>
        <begin position="336"/>
        <end position="354"/>
    </location>
</feature>
<feature type="transmembrane region" description="Helical" evidence="5">
    <location>
        <begin position="277"/>
        <end position="298"/>
    </location>
</feature>
<feature type="transmembrane region" description="Helical" evidence="5">
    <location>
        <begin position="68"/>
        <end position="90"/>
    </location>
</feature>
<reference evidence="7 8" key="1">
    <citation type="submission" date="2018-10" db="EMBL/GenBank/DDBJ databases">
        <title>Dokdonia luteus sp. nov., isolated from sea water.</title>
        <authorList>
            <person name="Zhou L.Y."/>
            <person name="Du Z.J."/>
        </authorList>
    </citation>
    <scope>NUCLEOTIDE SEQUENCE [LARGE SCALE GENOMIC DNA]</scope>
    <source>
        <strain evidence="7 8">SH27</strain>
    </source>
</reference>
<name>A0A3M0GGN3_9FLAO</name>
<comment type="caution">
    <text evidence="7">The sequence shown here is derived from an EMBL/GenBank/DDBJ whole genome shotgun (WGS) entry which is preliminary data.</text>
</comment>
<keyword evidence="3 5" id="KW-1133">Transmembrane helix</keyword>
<evidence type="ECO:0000256" key="2">
    <source>
        <dbReference type="ARBA" id="ARBA00022692"/>
    </source>
</evidence>
<evidence type="ECO:0000256" key="3">
    <source>
        <dbReference type="ARBA" id="ARBA00022989"/>
    </source>
</evidence>
<accession>A0A3M0GGN3</accession>
<dbReference type="Pfam" id="PF04932">
    <property type="entry name" value="Wzy_C"/>
    <property type="match status" value="1"/>
</dbReference>
<keyword evidence="8" id="KW-1185">Reference proteome</keyword>
<keyword evidence="4 5" id="KW-0472">Membrane</keyword>
<dbReference type="AlphaFoldDB" id="A0A3M0GGN3"/>
<protein>
    <submittedName>
        <fullName evidence="7">O-antigen ligase family protein</fullName>
    </submittedName>
</protein>
<feature type="transmembrane region" description="Helical" evidence="5">
    <location>
        <begin position="183"/>
        <end position="201"/>
    </location>
</feature>
<feature type="transmembrane region" description="Helical" evidence="5">
    <location>
        <begin position="148"/>
        <end position="177"/>
    </location>
</feature>
<dbReference type="InterPro" id="IPR051533">
    <property type="entry name" value="WaaL-like"/>
</dbReference>
<feature type="transmembrane region" description="Helical" evidence="5">
    <location>
        <begin position="12"/>
        <end position="31"/>
    </location>
</feature>
<evidence type="ECO:0000259" key="6">
    <source>
        <dbReference type="Pfam" id="PF04932"/>
    </source>
</evidence>
<feature type="transmembrane region" description="Helical" evidence="5">
    <location>
        <begin position="37"/>
        <end position="56"/>
    </location>
</feature>
<dbReference type="PANTHER" id="PTHR37422">
    <property type="entry name" value="TEICHURONIC ACID BIOSYNTHESIS PROTEIN TUAE"/>
    <property type="match status" value="1"/>
</dbReference>
<dbReference type="EMBL" id="REFV01000001">
    <property type="protein sequence ID" value="RMB63834.1"/>
    <property type="molecule type" value="Genomic_DNA"/>
</dbReference>
<evidence type="ECO:0000313" key="8">
    <source>
        <dbReference type="Proteomes" id="UP000281985"/>
    </source>
</evidence>
<organism evidence="7 8">
    <name type="scientific">Dokdonia sinensis</name>
    <dbReference type="NCBI Taxonomy" id="2479847"/>
    <lineage>
        <taxon>Bacteria</taxon>
        <taxon>Pseudomonadati</taxon>
        <taxon>Bacteroidota</taxon>
        <taxon>Flavobacteriia</taxon>
        <taxon>Flavobacteriales</taxon>
        <taxon>Flavobacteriaceae</taxon>
        <taxon>Dokdonia</taxon>
    </lineage>
</organism>
<sequence>MGFKRIKQYSFLPEATLLTILLFFMPILFSYNKLATFLESGIILFLFLISILIFETYKDHFKEKLVPLLIYTFLGASILGYYDLFAGLLGFPRIFTGRTAGEPLSGFKNAGQAGAYFLIFITMLVPVRFSKLFQKLSMSNKRVLNISLFAGIIFLLLTAKIAAYVGLVSGFFLFFLWNRKFKVLLGSAVFIIIGILLFPSLKEIMPQTYDRITYKYQNRIIDNIYEGPDEFFEDNYGAAIQAFEERPLIGSGIGAFFQSYHENEVHSTYLKMLGETGLLGTLGYVIFVVSFIKLFLKANLKRSDNEYMDYLRVVTPFIIGCFVSWAYTYHFRKREFWILVAVVLIANYCARQQVLNKKLEENEVPETL</sequence>
<gene>
    <name evidence="7" type="ORF">EAX61_00125</name>
</gene>
<dbReference type="InterPro" id="IPR007016">
    <property type="entry name" value="O-antigen_ligase-rel_domated"/>
</dbReference>
<dbReference type="PANTHER" id="PTHR37422:SF13">
    <property type="entry name" value="LIPOPOLYSACCHARIDE BIOSYNTHESIS PROTEIN PA4999-RELATED"/>
    <property type="match status" value="1"/>
</dbReference>
<keyword evidence="7" id="KW-0436">Ligase</keyword>
<feature type="transmembrane region" description="Helical" evidence="5">
    <location>
        <begin position="310"/>
        <end position="329"/>
    </location>
</feature>
<keyword evidence="2 5" id="KW-0812">Transmembrane</keyword>
<feature type="domain" description="O-antigen ligase-related" evidence="6">
    <location>
        <begin position="147"/>
        <end position="285"/>
    </location>
</feature>
<evidence type="ECO:0000256" key="5">
    <source>
        <dbReference type="SAM" id="Phobius"/>
    </source>
</evidence>